<gene>
    <name evidence="6" type="primary">pdhA</name>
    <name evidence="6" type="ORF">OEZ60_18435</name>
</gene>
<evidence type="ECO:0000259" key="5">
    <source>
        <dbReference type="Pfam" id="PF00676"/>
    </source>
</evidence>
<feature type="domain" description="Dehydrogenase E1 component" evidence="5">
    <location>
        <begin position="41"/>
        <end position="319"/>
    </location>
</feature>
<accession>A0ABT2X7Q3</accession>
<evidence type="ECO:0000256" key="3">
    <source>
        <dbReference type="ARBA" id="ARBA00023052"/>
    </source>
</evidence>
<evidence type="ECO:0000256" key="1">
    <source>
        <dbReference type="ARBA" id="ARBA00001964"/>
    </source>
</evidence>
<dbReference type="Proteomes" id="UP001209535">
    <property type="component" value="Unassembled WGS sequence"/>
</dbReference>
<evidence type="ECO:0000256" key="2">
    <source>
        <dbReference type="ARBA" id="ARBA00023002"/>
    </source>
</evidence>
<comment type="subunit">
    <text evidence="4">Heterodimer of an alpha and a beta chain.</text>
</comment>
<evidence type="ECO:0000256" key="4">
    <source>
        <dbReference type="RuleBase" id="RU366007"/>
    </source>
</evidence>
<dbReference type="InterPro" id="IPR050771">
    <property type="entry name" value="Alpha-ketoacid_DH_E1_comp"/>
</dbReference>
<keyword evidence="2 4" id="KW-0560">Oxidoreductase</keyword>
<dbReference type="Pfam" id="PF00676">
    <property type="entry name" value="E1_dh"/>
    <property type="match status" value="1"/>
</dbReference>
<dbReference type="EMBL" id="JAOVQO010000020">
    <property type="protein sequence ID" value="MCU9849981.1"/>
    <property type="molecule type" value="Genomic_DNA"/>
</dbReference>
<dbReference type="InterPro" id="IPR029061">
    <property type="entry name" value="THDP-binding"/>
</dbReference>
<keyword evidence="7" id="KW-1185">Reference proteome</keyword>
<proteinExistence type="predicted"/>
<comment type="cofactor">
    <cofactor evidence="1 4">
        <name>thiamine diphosphate</name>
        <dbReference type="ChEBI" id="CHEBI:58937"/>
    </cofactor>
</comment>
<keyword evidence="4 6" id="KW-0670">Pyruvate</keyword>
<protein>
    <recommendedName>
        <fullName evidence="4">Pyruvate dehydrogenase E1 component subunit alpha</fullName>
        <ecNumber evidence="4">1.2.4.1</ecNumber>
    </recommendedName>
</protein>
<evidence type="ECO:0000313" key="7">
    <source>
        <dbReference type="Proteomes" id="UP001209535"/>
    </source>
</evidence>
<comment type="function">
    <text evidence="4">The pyruvate dehydrogenase complex catalyzes the overall conversion of pyruvate to acetyl-CoA and CO(2). It contains multiple copies of three enzymatic components: pyruvate dehydrogenase (E1), dihydrolipoamide acetyltransferase (E2) and lipoamide dehydrogenase (E3).</text>
</comment>
<dbReference type="Gene3D" id="3.40.50.970">
    <property type="match status" value="1"/>
</dbReference>
<dbReference type="NCBIfam" id="TIGR03181">
    <property type="entry name" value="PDH_E1_alph_x"/>
    <property type="match status" value="1"/>
</dbReference>
<sequence>MSTRAASFRIDCSACLDATGKPIGKLPDFAEDANTLAALYGAMVRTRAFDAKAIALQRTGRLGTYGSSLGQEAIGVGVASAMRVEDVLLPSFREHGAQLWRGVTLEELFLYWGGDERGNDFAGPRRDFPVCIPVGTQFPHAAGVALAMVQRKESGVVVAMGGDGATSKGDFYEALNLVGAWDLPVVFVISNNQWAISVRRREQTGAQTLAQKAIAGGLPGAQVDGNDVIAVRAATERALAHARAGEGGSLIECLTYRLGDHTTADDASRYREDEEVSAHWKEEPLVRLRNLLVARHGWDKAKEEALLREVRAEVEAAADRYLAIEPAPRRAMFDHLHATLPPDLAALAEEAAGDG</sequence>
<dbReference type="CDD" id="cd02000">
    <property type="entry name" value="TPP_E1_PDC_ADC_BCADC"/>
    <property type="match status" value="1"/>
</dbReference>
<dbReference type="PANTHER" id="PTHR43380:SF1">
    <property type="entry name" value="2-OXOISOVALERATE DEHYDROGENASE SUBUNIT ALPHA, MITOCHONDRIAL"/>
    <property type="match status" value="1"/>
</dbReference>
<dbReference type="PANTHER" id="PTHR43380">
    <property type="entry name" value="2-OXOISOVALERATE DEHYDROGENASE SUBUNIT ALPHA, MITOCHONDRIAL"/>
    <property type="match status" value="1"/>
</dbReference>
<evidence type="ECO:0000313" key="6">
    <source>
        <dbReference type="EMBL" id="MCU9849981.1"/>
    </source>
</evidence>
<dbReference type="SUPFAM" id="SSF52518">
    <property type="entry name" value="Thiamin diphosphate-binding fold (THDP-binding)"/>
    <property type="match status" value="1"/>
</dbReference>
<dbReference type="RefSeq" id="WP_263339409.1">
    <property type="nucleotide sequence ID" value="NZ_JAOVQO010000020.1"/>
</dbReference>
<dbReference type="InterPro" id="IPR017596">
    <property type="entry name" value="PdhA/BkdA"/>
</dbReference>
<organism evidence="6 7">
    <name type="scientific">Albidovulum salinarum</name>
    <dbReference type="NCBI Taxonomy" id="2984153"/>
    <lineage>
        <taxon>Bacteria</taxon>
        <taxon>Pseudomonadati</taxon>
        <taxon>Pseudomonadota</taxon>
        <taxon>Alphaproteobacteria</taxon>
        <taxon>Rhodobacterales</taxon>
        <taxon>Paracoccaceae</taxon>
        <taxon>Albidovulum</taxon>
    </lineage>
</organism>
<dbReference type="InterPro" id="IPR001017">
    <property type="entry name" value="DH_E1"/>
</dbReference>
<dbReference type="EC" id="1.2.4.1" evidence="4"/>
<name>A0ABT2X7Q3_9RHOB</name>
<comment type="catalytic activity">
    <reaction evidence="4">
        <text>N(6)-[(R)-lipoyl]-L-lysyl-[protein] + pyruvate + H(+) = N(6)-[(R)-S(8)-acetyldihydrolipoyl]-L-lysyl-[protein] + CO2</text>
        <dbReference type="Rhea" id="RHEA:19189"/>
        <dbReference type="Rhea" id="RHEA-COMP:10474"/>
        <dbReference type="Rhea" id="RHEA-COMP:10478"/>
        <dbReference type="ChEBI" id="CHEBI:15361"/>
        <dbReference type="ChEBI" id="CHEBI:15378"/>
        <dbReference type="ChEBI" id="CHEBI:16526"/>
        <dbReference type="ChEBI" id="CHEBI:83099"/>
        <dbReference type="ChEBI" id="CHEBI:83111"/>
        <dbReference type="EC" id="1.2.4.1"/>
    </reaction>
</comment>
<comment type="caution">
    <text evidence="6">The sequence shown here is derived from an EMBL/GenBank/DDBJ whole genome shotgun (WGS) entry which is preliminary data.</text>
</comment>
<reference evidence="6 7" key="1">
    <citation type="submission" date="2022-10" db="EMBL/GenBank/DDBJ databases">
        <title>Defluviimonas sp. nov., isolated from ocean surface sediments.</title>
        <authorList>
            <person name="He W."/>
            <person name="Wang L."/>
            <person name="Zhang D.-F."/>
        </authorList>
    </citation>
    <scope>NUCLEOTIDE SEQUENCE [LARGE SCALE GENOMIC DNA]</scope>
    <source>
        <strain evidence="6 7">WL0024</strain>
    </source>
</reference>
<keyword evidence="3 4" id="KW-0786">Thiamine pyrophosphate</keyword>